<keyword evidence="3" id="KW-1185">Reference proteome</keyword>
<dbReference type="Proteomes" id="UP000652761">
    <property type="component" value="Unassembled WGS sequence"/>
</dbReference>
<protein>
    <submittedName>
        <fullName evidence="2">Uncharacterized protein</fullName>
    </submittedName>
</protein>
<evidence type="ECO:0000313" key="2">
    <source>
        <dbReference type="EMBL" id="MQM08299.1"/>
    </source>
</evidence>
<evidence type="ECO:0000313" key="3">
    <source>
        <dbReference type="Proteomes" id="UP000652761"/>
    </source>
</evidence>
<name>A0A843WF23_COLES</name>
<dbReference type="EMBL" id="NMUH01004086">
    <property type="protein sequence ID" value="MQM08299.1"/>
    <property type="molecule type" value="Genomic_DNA"/>
</dbReference>
<feature type="compositionally biased region" description="Polar residues" evidence="1">
    <location>
        <begin position="78"/>
        <end position="88"/>
    </location>
</feature>
<comment type="caution">
    <text evidence="2">The sequence shown here is derived from an EMBL/GenBank/DDBJ whole genome shotgun (WGS) entry which is preliminary data.</text>
</comment>
<evidence type="ECO:0000256" key="1">
    <source>
        <dbReference type="SAM" id="MobiDB-lite"/>
    </source>
</evidence>
<organism evidence="2 3">
    <name type="scientific">Colocasia esculenta</name>
    <name type="common">Wild taro</name>
    <name type="synonym">Arum esculentum</name>
    <dbReference type="NCBI Taxonomy" id="4460"/>
    <lineage>
        <taxon>Eukaryota</taxon>
        <taxon>Viridiplantae</taxon>
        <taxon>Streptophyta</taxon>
        <taxon>Embryophyta</taxon>
        <taxon>Tracheophyta</taxon>
        <taxon>Spermatophyta</taxon>
        <taxon>Magnoliopsida</taxon>
        <taxon>Liliopsida</taxon>
        <taxon>Araceae</taxon>
        <taxon>Aroideae</taxon>
        <taxon>Colocasieae</taxon>
        <taxon>Colocasia</taxon>
    </lineage>
</organism>
<proteinExistence type="predicted"/>
<sequence length="88" mass="9584">MAGTSEKSQEMTEINILIWKERREHKKRGLRKKQRQRRAAVVVAVAGSESPRSFGDDSKGGDLRRGGRGLGAWEGASSLGTAQTALFA</sequence>
<dbReference type="AlphaFoldDB" id="A0A843WF23"/>
<feature type="region of interest" description="Disordered" evidence="1">
    <location>
        <begin position="43"/>
        <end position="88"/>
    </location>
</feature>
<reference evidence="2" key="1">
    <citation type="submission" date="2017-07" db="EMBL/GenBank/DDBJ databases">
        <title>Taro Niue Genome Assembly and Annotation.</title>
        <authorList>
            <person name="Atibalentja N."/>
            <person name="Keating K."/>
            <person name="Fields C.J."/>
        </authorList>
    </citation>
    <scope>NUCLEOTIDE SEQUENCE</scope>
    <source>
        <strain evidence="2">Niue_2</strain>
        <tissue evidence="2">Leaf</tissue>
    </source>
</reference>
<accession>A0A843WF23</accession>
<gene>
    <name evidence="2" type="ORF">Taro_041155</name>
</gene>
<feature type="compositionally biased region" description="Basic and acidic residues" evidence="1">
    <location>
        <begin position="54"/>
        <end position="65"/>
    </location>
</feature>